<dbReference type="OrthoDB" id="1918363at2759"/>
<reference evidence="1" key="1">
    <citation type="journal article" date="2016" name="Nat. Genet.">
        <title>A high-quality carrot genome assembly provides new insights into carotenoid accumulation and asterid genome evolution.</title>
        <authorList>
            <person name="Iorizzo M."/>
            <person name="Ellison S."/>
            <person name="Senalik D."/>
            <person name="Zeng P."/>
            <person name="Satapoomin P."/>
            <person name="Huang J."/>
            <person name="Bowman M."/>
            <person name="Iovene M."/>
            <person name="Sanseverino W."/>
            <person name="Cavagnaro P."/>
            <person name="Yildiz M."/>
            <person name="Macko-Podgorni A."/>
            <person name="Moranska E."/>
            <person name="Grzebelus E."/>
            <person name="Grzebelus D."/>
            <person name="Ashrafi H."/>
            <person name="Zheng Z."/>
            <person name="Cheng S."/>
            <person name="Spooner D."/>
            <person name="Van Deynze A."/>
            <person name="Simon P."/>
        </authorList>
    </citation>
    <scope>NUCLEOTIDE SEQUENCE</scope>
    <source>
        <tissue evidence="1">Leaf</tissue>
    </source>
</reference>
<name>A0A165XMN6_DAUCS</name>
<dbReference type="PANTHER" id="PTHR15838:SF3">
    <property type="entry name" value="PROTEIN PIGMENT DEFECTIVE 338, CHLOROPLASTIC"/>
    <property type="match status" value="1"/>
</dbReference>
<dbReference type="SMART" id="SM00316">
    <property type="entry name" value="S1"/>
    <property type="match status" value="3"/>
</dbReference>
<evidence type="ECO:0000313" key="2">
    <source>
        <dbReference type="Proteomes" id="UP000077755"/>
    </source>
</evidence>
<dbReference type="KEGG" id="dcr:108215718"/>
<dbReference type="EMBL" id="CP093346">
    <property type="protein sequence ID" value="WOG97269.1"/>
    <property type="molecule type" value="Genomic_DNA"/>
</dbReference>
<accession>A0A165XMN6</accession>
<dbReference type="PROSITE" id="PS50126">
    <property type="entry name" value="S1"/>
    <property type="match status" value="2"/>
</dbReference>
<protein>
    <submittedName>
        <fullName evidence="1">Uncharacterized protein</fullName>
    </submittedName>
</protein>
<dbReference type="SUPFAM" id="SSF50249">
    <property type="entry name" value="Nucleic acid-binding proteins"/>
    <property type="match status" value="3"/>
</dbReference>
<dbReference type="AlphaFoldDB" id="A0A165XMN6"/>
<dbReference type="PANTHER" id="PTHR15838">
    <property type="entry name" value="NUCLEOLAR PROTEIN OF 40 KDA"/>
    <property type="match status" value="1"/>
</dbReference>
<proteinExistence type="predicted"/>
<dbReference type="Pfam" id="PF00575">
    <property type="entry name" value="S1"/>
    <property type="match status" value="2"/>
</dbReference>
<dbReference type="InterPro" id="IPR003029">
    <property type="entry name" value="S1_domain"/>
</dbReference>
<dbReference type="GO" id="GO:0043489">
    <property type="term" value="P:RNA stabilization"/>
    <property type="evidence" value="ECO:0007669"/>
    <property type="project" value="TreeGrafter"/>
</dbReference>
<dbReference type="InterPro" id="IPR012340">
    <property type="entry name" value="NA-bd_OB-fold"/>
</dbReference>
<gene>
    <name evidence="1" type="ORF">DCAR_0416609</name>
</gene>
<dbReference type="Gramene" id="KZM98313">
    <property type="protein sequence ID" value="KZM98313"/>
    <property type="gene ID" value="DCAR_014325"/>
</dbReference>
<dbReference type="GO" id="GO:0003723">
    <property type="term" value="F:RNA binding"/>
    <property type="evidence" value="ECO:0007669"/>
    <property type="project" value="TreeGrafter"/>
</dbReference>
<sequence length="518" mass="58641">MSLYLHPCKALLSHNIFCFESTQNKAISSSYLCSIAKTNTSRTHSSVHGHCRNLIVSENLPVLRSTHVSFSSKDEIFTELPTTHFGEEGGNENVEEVEELELLDKPFVKNVSNGSVVEVEQPELRNLDEEEVLEPFLKFFKPRELGEEVYDSEESDFEEEEVEKVSVEYYEPKAGDFVVGVVVSGNENKLDVNIGADLLGTMLKKEVLPLYHKEMEYLLCDTNKDAEEFMVRGKMGIAKNDEAMGGESAPGRPVVEPGTILFAEVLGRTLSGRPLLSTRRLFSRLAWHRVRQIKQLNEPIEVKITEWNTGGLLTRIEGLRAFLPKTELINRTNKYTQLKDNVGQKIHVLVTRINEATNDLIISEKEAWTMLHLQEGTLLEGTVNKIFPYGAQVRIGETNRSGLLHISSISRARVASVSDLLAVGEKVRVLVVKSTFPDKISLSIAQLESEPGLFMSDKERVFSEAEEMAKKYRQKMPTTASVARKPDQFPADTLSYEDEEKLYSNWKWFKFEMDNEPE</sequence>
<dbReference type="Proteomes" id="UP000077755">
    <property type="component" value="Chromosome 4"/>
</dbReference>
<dbReference type="OMA" id="MDEAKND"/>
<organism evidence="1 2">
    <name type="scientific">Daucus carota subsp. sativus</name>
    <name type="common">Carrot</name>
    <dbReference type="NCBI Taxonomy" id="79200"/>
    <lineage>
        <taxon>Eukaryota</taxon>
        <taxon>Viridiplantae</taxon>
        <taxon>Streptophyta</taxon>
        <taxon>Embryophyta</taxon>
        <taxon>Tracheophyta</taxon>
        <taxon>Spermatophyta</taxon>
        <taxon>Magnoliopsida</taxon>
        <taxon>eudicotyledons</taxon>
        <taxon>Gunneridae</taxon>
        <taxon>Pentapetalae</taxon>
        <taxon>asterids</taxon>
        <taxon>campanulids</taxon>
        <taxon>Apiales</taxon>
        <taxon>Apiaceae</taxon>
        <taxon>Apioideae</taxon>
        <taxon>Scandiceae</taxon>
        <taxon>Daucinae</taxon>
        <taxon>Daucus</taxon>
        <taxon>Daucus sect. Daucus</taxon>
    </lineage>
</organism>
<reference evidence="1" key="2">
    <citation type="submission" date="2022-03" db="EMBL/GenBank/DDBJ databases">
        <title>Draft title - Genomic analysis of global carrot germplasm unveils the trajectory of domestication and the origin of high carotenoid orange carrot.</title>
        <authorList>
            <person name="Iorizzo M."/>
            <person name="Ellison S."/>
            <person name="Senalik D."/>
            <person name="Macko-Podgorni A."/>
            <person name="Grzebelus D."/>
            <person name="Bostan H."/>
            <person name="Rolling W."/>
            <person name="Curaba J."/>
            <person name="Simon P."/>
        </authorList>
    </citation>
    <scope>NUCLEOTIDE SEQUENCE</scope>
    <source>
        <tissue evidence="1">Leaf</tissue>
    </source>
</reference>
<dbReference type="CDD" id="cd04465">
    <property type="entry name" value="S1_RPS1_repeat_ec2_hs2"/>
    <property type="match status" value="1"/>
</dbReference>
<evidence type="ECO:0000313" key="1">
    <source>
        <dbReference type="EMBL" id="WOG97269.1"/>
    </source>
</evidence>
<dbReference type="Gene3D" id="2.40.50.140">
    <property type="entry name" value="Nucleic acid-binding proteins"/>
    <property type="match status" value="2"/>
</dbReference>
<keyword evidence="2" id="KW-1185">Reference proteome</keyword>